<keyword evidence="2" id="KW-1185">Reference proteome</keyword>
<reference evidence="2" key="1">
    <citation type="submission" date="2017-03" db="EMBL/GenBank/DDBJ databases">
        <authorList>
            <person name="Herbold C."/>
        </authorList>
    </citation>
    <scope>NUCLEOTIDE SEQUENCE [LARGE SCALE GENOMIC DNA]</scope>
</reference>
<dbReference type="OrthoDB" id="10032at2157"/>
<accession>A0A2H1FCI1</accession>
<dbReference type="Proteomes" id="UP000230607">
    <property type="component" value="Chromosome 1"/>
</dbReference>
<organism evidence="1 2">
    <name type="scientific">Candidatus Nitrosotalea okcheonensis</name>
    <dbReference type="NCBI Taxonomy" id="1903276"/>
    <lineage>
        <taxon>Archaea</taxon>
        <taxon>Nitrososphaerota</taxon>
        <taxon>Nitrososphaeria</taxon>
        <taxon>Nitrosotaleales</taxon>
        <taxon>Nitrosotaleaceae</taxon>
        <taxon>Nitrosotalea</taxon>
    </lineage>
</organism>
<gene>
    <name evidence="1" type="ORF">NCS_10282</name>
</gene>
<dbReference type="AlphaFoldDB" id="A0A2H1FCI1"/>
<proteinExistence type="predicted"/>
<sequence length="94" mass="10927">MDSSFEPYRLAVISYVELVLMRRGNTNYHLVLARLGSLYDCKIGDCYDHPQYLKTVLKDVYGEEYTSIISQIKSYLGELADVQEVIDFFKIMET</sequence>
<dbReference type="EMBL" id="LT841358">
    <property type="protein sequence ID" value="SMH70475.1"/>
    <property type="molecule type" value="Genomic_DNA"/>
</dbReference>
<evidence type="ECO:0000313" key="2">
    <source>
        <dbReference type="Proteomes" id="UP000230607"/>
    </source>
</evidence>
<name>A0A2H1FCI1_9ARCH</name>
<protein>
    <recommendedName>
        <fullName evidence="3">Nitrosopumilus output domain-containing protein</fullName>
    </recommendedName>
</protein>
<evidence type="ECO:0008006" key="3">
    <source>
        <dbReference type="Google" id="ProtNLM"/>
    </source>
</evidence>
<dbReference type="RefSeq" id="WP_157926616.1">
    <property type="nucleotide sequence ID" value="NZ_LT841358.1"/>
</dbReference>
<evidence type="ECO:0000313" key="1">
    <source>
        <dbReference type="EMBL" id="SMH70475.1"/>
    </source>
</evidence>